<dbReference type="InterPro" id="IPR005533">
    <property type="entry name" value="AMOP_dom"/>
</dbReference>
<accession>A0A0B1SXW1</accession>
<dbReference type="SMART" id="SM00723">
    <property type="entry name" value="AMOP"/>
    <property type="match status" value="1"/>
</dbReference>
<dbReference type="GO" id="GO:0016020">
    <property type="term" value="C:membrane"/>
    <property type="evidence" value="ECO:0007669"/>
    <property type="project" value="UniProtKB-SubCell"/>
</dbReference>
<feature type="domain" description="NIDO" evidence="8">
    <location>
        <begin position="84"/>
        <end position="249"/>
    </location>
</feature>
<evidence type="ECO:0000259" key="8">
    <source>
        <dbReference type="PROSITE" id="PS51220"/>
    </source>
</evidence>
<name>A0A0B1SXW1_OESDE</name>
<protein>
    <submittedName>
        <fullName evidence="10">AMOP domain protein</fullName>
    </submittedName>
</protein>
<evidence type="ECO:0000256" key="6">
    <source>
        <dbReference type="ARBA" id="ARBA00023157"/>
    </source>
</evidence>
<dbReference type="InterPro" id="IPR051495">
    <property type="entry name" value="Epithelial_Barrier/Signaling"/>
</dbReference>
<dbReference type="Pfam" id="PF03782">
    <property type="entry name" value="AMOP"/>
    <property type="match status" value="2"/>
</dbReference>
<keyword evidence="11" id="KW-1185">Reference proteome</keyword>
<reference evidence="10 11" key="1">
    <citation type="submission" date="2014-03" db="EMBL/GenBank/DDBJ databases">
        <title>Draft genome of the hookworm Oesophagostomum dentatum.</title>
        <authorList>
            <person name="Mitreva M."/>
        </authorList>
    </citation>
    <scope>NUCLEOTIDE SEQUENCE [LARGE SCALE GENOMIC DNA]</scope>
    <source>
        <strain evidence="10 11">OD-Hann</strain>
    </source>
</reference>
<evidence type="ECO:0000259" key="7">
    <source>
        <dbReference type="PROSITE" id="PS50856"/>
    </source>
</evidence>
<evidence type="ECO:0000256" key="5">
    <source>
        <dbReference type="ARBA" id="ARBA00023136"/>
    </source>
</evidence>
<dbReference type="InterPro" id="IPR003886">
    <property type="entry name" value="NIDO_dom"/>
</dbReference>
<feature type="domain" description="VWFD" evidence="9">
    <location>
        <begin position="623"/>
        <end position="835"/>
    </location>
</feature>
<dbReference type="AlphaFoldDB" id="A0A0B1SXW1"/>
<evidence type="ECO:0000313" key="10">
    <source>
        <dbReference type="EMBL" id="KHJ88731.1"/>
    </source>
</evidence>
<keyword evidence="2" id="KW-0812">Transmembrane</keyword>
<dbReference type="EMBL" id="KN555304">
    <property type="protein sequence ID" value="KHJ88731.1"/>
    <property type="molecule type" value="Genomic_DNA"/>
</dbReference>
<dbReference type="Pfam" id="PF06119">
    <property type="entry name" value="NIDO"/>
    <property type="match status" value="1"/>
</dbReference>
<feature type="non-terminal residue" evidence="10">
    <location>
        <position position="835"/>
    </location>
</feature>
<dbReference type="Pfam" id="PF00094">
    <property type="entry name" value="VWD"/>
    <property type="match status" value="1"/>
</dbReference>
<dbReference type="PROSITE" id="PS50856">
    <property type="entry name" value="AMOP"/>
    <property type="match status" value="1"/>
</dbReference>
<evidence type="ECO:0000259" key="9">
    <source>
        <dbReference type="PROSITE" id="PS51233"/>
    </source>
</evidence>
<dbReference type="GO" id="GO:0007160">
    <property type="term" value="P:cell-matrix adhesion"/>
    <property type="evidence" value="ECO:0007669"/>
    <property type="project" value="InterPro"/>
</dbReference>
<keyword evidence="4" id="KW-1133">Transmembrane helix</keyword>
<dbReference type="PANTHER" id="PTHR13802:SF52">
    <property type="entry name" value="MUCIN-4"/>
    <property type="match status" value="1"/>
</dbReference>
<keyword evidence="5" id="KW-0472">Membrane</keyword>
<dbReference type="InterPro" id="IPR001846">
    <property type="entry name" value="VWF_type-D"/>
</dbReference>
<evidence type="ECO:0000313" key="11">
    <source>
        <dbReference type="Proteomes" id="UP000053660"/>
    </source>
</evidence>
<dbReference type="Proteomes" id="UP000053660">
    <property type="component" value="Unassembled WGS sequence"/>
</dbReference>
<sequence>MRIYPNGLLAFSDPEFIQPPYTFPNPRWPEQKDASFIAAFYADQIFQFVGERGISNVWYRVIFRPRAFETFDEWGSPLMEGGSQYNSMFETARDRYEKKMWGRVEDTYLLDNITMAIREGIIGANGFRADYAVIVTWERMAYGGAPKVTQVNRYEEAKRWTNTYQVVLATDEIRSYVMFNYAHINWTSSNTAGALQGRGGLQSAIAGFNAGNGTGWTPLPYSGEGRVIKLKEFSNVGIPGRWLFRVDEEIIRGGCSNESIGYLTTAPIAATMIGGVYVNVSGPCLRGGDVVKVIFDEYQVDCIRLNMHRAQCVLPVNRMYKTGLVNVKMSRDGGQSYPYVGTFYLLQPALASPAVKLIDNPREPHNNWRSANATRLRLEWAPYNLTNDINAMVDIKLMGYWEDTDDHVFEEIGTIAERTSNDGSYEFDPRTLARTTMLFDSWRRYSFGGVRISISDTDETTGVFWSKLTPFGWYFRDVWEYEYGKDWALELCLDWFDYDGKRVNFAMDLEPFLPCPCTLDQAMLDLGRWTGAGQVCCYDFEGWLMHSDDYENAAHLRFFSPGTAMRAHPMGSFPFKRPPYVPSLSNFHTDIMAYEKCCKWAGACEFYFWRRQTSGCQEYIPPVAGIAYGDPHFVTYDGTRYNFQGKGYYVLTMSKDPRHDFHVQIRMEQPPKTDWNQEVHASVITGVAARENQSDIVQVFARKEFRRWRYRMDVVVNGNYRYFDTPELKLQRFRDVQPCSHTKYYLQYYRGAYYFGNEYDENGRRSTVQEEFINKITQPTLQYVGGGQRYVTVGLLGTFNGNPVDDLMSPDGHITIVNHPPTEQDNINAYKFGYR</sequence>
<dbReference type="SUPFAM" id="SSF81296">
    <property type="entry name" value="E set domains"/>
    <property type="match status" value="1"/>
</dbReference>
<keyword evidence="6" id="KW-1015">Disulfide bond</keyword>
<dbReference type="InterPro" id="IPR014756">
    <property type="entry name" value="Ig_E-set"/>
</dbReference>
<feature type="domain" description="AMOP" evidence="7">
    <location>
        <begin position="484"/>
        <end position="611"/>
    </location>
</feature>
<organism evidence="10 11">
    <name type="scientific">Oesophagostomum dentatum</name>
    <name type="common">Nodular worm</name>
    <dbReference type="NCBI Taxonomy" id="61180"/>
    <lineage>
        <taxon>Eukaryota</taxon>
        <taxon>Metazoa</taxon>
        <taxon>Ecdysozoa</taxon>
        <taxon>Nematoda</taxon>
        <taxon>Chromadorea</taxon>
        <taxon>Rhabditida</taxon>
        <taxon>Rhabditina</taxon>
        <taxon>Rhabditomorpha</taxon>
        <taxon>Strongyloidea</taxon>
        <taxon>Strongylidae</taxon>
        <taxon>Oesophagostomum</taxon>
    </lineage>
</organism>
<evidence type="ECO:0000256" key="2">
    <source>
        <dbReference type="ARBA" id="ARBA00022692"/>
    </source>
</evidence>
<dbReference type="PROSITE" id="PS51233">
    <property type="entry name" value="VWFD"/>
    <property type="match status" value="1"/>
</dbReference>
<dbReference type="OrthoDB" id="6051552at2759"/>
<dbReference type="SMART" id="SM00216">
    <property type="entry name" value="VWD"/>
    <property type="match status" value="1"/>
</dbReference>
<gene>
    <name evidence="10" type="ORF">OESDEN_11472</name>
</gene>
<proteinExistence type="predicted"/>
<keyword evidence="3" id="KW-0732">Signal</keyword>
<evidence type="ECO:0000256" key="4">
    <source>
        <dbReference type="ARBA" id="ARBA00022989"/>
    </source>
</evidence>
<dbReference type="PANTHER" id="PTHR13802">
    <property type="entry name" value="MUCIN 4-RELATED"/>
    <property type="match status" value="1"/>
</dbReference>
<dbReference type="PROSITE" id="PS51220">
    <property type="entry name" value="NIDO"/>
    <property type="match status" value="1"/>
</dbReference>
<evidence type="ECO:0000256" key="1">
    <source>
        <dbReference type="ARBA" id="ARBA00004370"/>
    </source>
</evidence>
<evidence type="ECO:0000256" key="3">
    <source>
        <dbReference type="ARBA" id="ARBA00022729"/>
    </source>
</evidence>
<comment type="subcellular location">
    <subcellularLocation>
        <location evidence="1">Membrane</location>
    </subcellularLocation>
</comment>
<dbReference type="SMART" id="SM00539">
    <property type="entry name" value="NIDO"/>
    <property type="match status" value="1"/>
</dbReference>